<sequence>MRFLLAFSLLLCCSFSSAELATPQDEPILTIAGLIQHGNNQGAADFDLKMLQALPQHTIVTRHPWVETRHHYKGPKVAEVLALAGAQSSKLTLVALNNYEVEIDFSEIEKFDPILAWSDNDRPMRVRDKGPLWLMLPIDDHPELLQMPYNDFMIWQLRSIIVK</sequence>
<name>A0ABU7FYM4_9ALTE</name>
<dbReference type="SUPFAM" id="SSF56524">
    <property type="entry name" value="Oxidoreductase molybdopterin-binding domain"/>
    <property type="match status" value="1"/>
</dbReference>
<keyword evidence="1" id="KW-0732">Signal</keyword>
<evidence type="ECO:0000256" key="1">
    <source>
        <dbReference type="SAM" id="SignalP"/>
    </source>
</evidence>
<evidence type="ECO:0000313" key="3">
    <source>
        <dbReference type="Proteomes" id="UP001310248"/>
    </source>
</evidence>
<dbReference type="InterPro" id="IPR036374">
    <property type="entry name" value="OxRdtase_Mopterin-bd_sf"/>
</dbReference>
<gene>
    <name evidence="2" type="ORF">SNR37_000034</name>
</gene>
<protein>
    <submittedName>
        <fullName evidence="2">Molybdopterin-binding oxidoreductase</fullName>
    </submittedName>
</protein>
<accession>A0ABU7FYM4</accession>
<dbReference type="Gene3D" id="3.90.420.10">
    <property type="entry name" value="Oxidoreductase, molybdopterin-binding domain"/>
    <property type="match status" value="1"/>
</dbReference>
<proteinExistence type="predicted"/>
<organism evidence="2 3">
    <name type="scientific">Agarivorans aestuarii</name>
    <dbReference type="NCBI Taxonomy" id="1563703"/>
    <lineage>
        <taxon>Bacteria</taxon>
        <taxon>Pseudomonadati</taxon>
        <taxon>Pseudomonadota</taxon>
        <taxon>Gammaproteobacteria</taxon>
        <taxon>Alteromonadales</taxon>
        <taxon>Alteromonadaceae</taxon>
        <taxon>Agarivorans</taxon>
    </lineage>
</organism>
<keyword evidence="3" id="KW-1185">Reference proteome</keyword>
<dbReference type="EMBL" id="JAYDYW010000001">
    <property type="protein sequence ID" value="MEE1672267.1"/>
    <property type="molecule type" value="Genomic_DNA"/>
</dbReference>
<reference evidence="3" key="1">
    <citation type="submission" date="2023-07" db="EMBL/GenBank/DDBJ databases">
        <title>Draft genome sequence of Agarivorans aestuarii strain ZMCS4, a CAZymes producing bacteria isolated from the marine brown algae Clodostephus spongiosus.</title>
        <authorList>
            <person name="Lorente B."/>
            <person name="Cabral C."/>
            <person name="Frias J."/>
            <person name="Faria J."/>
            <person name="Toubarro D."/>
        </authorList>
    </citation>
    <scope>NUCLEOTIDE SEQUENCE [LARGE SCALE GENOMIC DNA]</scope>
    <source>
        <strain evidence="3">ZMCS4</strain>
    </source>
</reference>
<feature type="signal peptide" evidence="1">
    <location>
        <begin position="1"/>
        <end position="18"/>
    </location>
</feature>
<feature type="chain" id="PRO_5047141755" evidence="1">
    <location>
        <begin position="19"/>
        <end position="163"/>
    </location>
</feature>
<dbReference type="RefSeq" id="WP_163134563.1">
    <property type="nucleotide sequence ID" value="NZ_JAYDYW010000001.1"/>
</dbReference>
<comment type="caution">
    <text evidence="2">The sequence shown here is derived from an EMBL/GenBank/DDBJ whole genome shotgun (WGS) entry which is preliminary data.</text>
</comment>
<dbReference type="Proteomes" id="UP001310248">
    <property type="component" value="Unassembled WGS sequence"/>
</dbReference>
<evidence type="ECO:0000313" key="2">
    <source>
        <dbReference type="EMBL" id="MEE1672267.1"/>
    </source>
</evidence>
<reference evidence="2 3" key="2">
    <citation type="submission" date="2023-12" db="EMBL/GenBank/DDBJ databases">
        <authorList>
            <consortium name="Cladostephus spongiosus"/>
            <person name="Lorente B."/>
            <person name="Cabral C."/>
            <person name="Frias J."/>
            <person name="Faria J."/>
            <person name="Toubarro D."/>
        </authorList>
    </citation>
    <scope>NUCLEOTIDE SEQUENCE [LARGE SCALE GENOMIC DNA]</scope>
    <source>
        <strain evidence="2 3">ZMCS4</strain>
    </source>
</reference>